<proteinExistence type="predicted"/>
<gene>
    <name evidence="3" type="ORF">HB776_29090</name>
</gene>
<keyword evidence="1" id="KW-0472">Membrane</keyword>
<dbReference type="SMART" id="SM00850">
    <property type="entry name" value="LytTR"/>
    <property type="match status" value="1"/>
</dbReference>
<accession>A0A7G6U733</accession>
<dbReference type="RefSeq" id="WP_184513597.1">
    <property type="nucleotide sequence ID" value="NZ_CP050292.1"/>
</dbReference>
<evidence type="ECO:0000256" key="1">
    <source>
        <dbReference type="SAM" id="Phobius"/>
    </source>
</evidence>
<name>A0A7G6U733_9BRAD</name>
<feature type="transmembrane region" description="Helical" evidence="1">
    <location>
        <begin position="12"/>
        <end position="33"/>
    </location>
</feature>
<organism evidence="3 4">
    <name type="scientific">Tardiphaga robiniae</name>
    <dbReference type="NCBI Taxonomy" id="943830"/>
    <lineage>
        <taxon>Bacteria</taxon>
        <taxon>Pseudomonadati</taxon>
        <taxon>Pseudomonadota</taxon>
        <taxon>Alphaproteobacteria</taxon>
        <taxon>Hyphomicrobiales</taxon>
        <taxon>Nitrobacteraceae</taxon>
        <taxon>Tardiphaga</taxon>
    </lineage>
</organism>
<feature type="domain" description="HTH LytTR-type" evidence="2">
    <location>
        <begin position="164"/>
        <end position="252"/>
    </location>
</feature>
<dbReference type="AlphaFoldDB" id="A0A7G6U733"/>
<keyword evidence="3" id="KW-0238">DNA-binding</keyword>
<dbReference type="GO" id="GO:0003677">
    <property type="term" value="F:DNA binding"/>
    <property type="evidence" value="ECO:0007669"/>
    <property type="project" value="UniProtKB-KW"/>
</dbReference>
<keyword evidence="1" id="KW-0812">Transmembrane</keyword>
<protein>
    <submittedName>
        <fullName evidence="3">DNA-binding response regulator</fullName>
    </submittedName>
</protein>
<keyword evidence="1" id="KW-1133">Transmembrane helix</keyword>
<dbReference type="Gene3D" id="2.40.50.1020">
    <property type="entry name" value="LytTr DNA-binding domain"/>
    <property type="match status" value="1"/>
</dbReference>
<feature type="transmembrane region" description="Helical" evidence="1">
    <location>
        <begin position="74"/>
        <end position="94"/>
    </location>
</feature>
<feature type="transmembrane region" description="Helical" evidence="1">
    <location>
        <begin position="45"/>
        <end position="67"/>
    </location>
</feature>
<sequence length="274" mass="30322">MSNAWQRDFLRDWAVDLAIATVCAIFLGLIGPFGSYLNGPAWQRVAFQLACFWSGILLYGSLIRVVLRFQLRPWMTWTAIVLGVAILTVPFQIWTAWIGVSIWPFLRRLGPLDWYVQGLITALPVVLGFTLLLQARRHKRHQAKEADDAPPTAFGLLGAPPVAVLCLQMEDHYVRVHHIAGHSRLVLATLNQAMTALGTADGLQVHRSWWVARKAVVRVVTEGRNLRLQLVNGITAPVSRSAVAMVREAGWLATETAPDKRGVEPARAGPIGDT</sequence>
<dbReference type="KEGG" id="trb:HB776_29090"/>
<dbReference type="EMBL" id="CP050292">
    <property type="protein sequence ID" value="QND74815.1"/>
    <property type="molecule type" value="Genomic_DNA"/>
</dbReference>
<evidence type="ECO:0000259" key="2">
    <source>
        <dbReference type="PROSITE" id="PS50930"/>
    </source>
</evidence>
<dbReference type="Proteomes" id="UP000515291">
    <property type="component" value="Chromosome"/>
</dbReference>
<dbReference type="Pfam" id="PF04397">
    <property type="entry name" value="LytTR"/>
    <property type="match status" value="1"/>
</dbReference>
<evidence type="ECO:0000313" key="3">
    <source>
        <dbReference type="EMBL" id="QND74815.1"/>
    </source>
</evidence>
<feature type="transmembrane region" description="Helical" evidence="1">
    <location>
        <begin position="114"/>
        <end position="133"/>
    </location>
</feature>
<evidence type="ECO:0000313" key="4">
    <source>
        <dbReference type="Proteomes" id="UP000515291"/>
    </source>
</evidence>
<dbReference type="PROSITE" id="PS50930">
    <property type="entry name" value="HTH_LYTTR"/>
    <property type="match status" value="1"/>
</dbReference>
<dbReference type="InterPro" id="IPR007492">
    <property type="entry name" value="LytTR_DNA-bd_dom"/>
</dbReference>
<reference evidence="4" key="1">
    <citation type="journal article" date="2020" name="Mol. Plant Microbe">
        <title>Rhizobial microsymbionts of the narrowly endemic Oxytropis species growing in Kamchatka are characterized by significant genetic diversity and possess a set of genes that are associated with T3SS and T6SS secretion systems and can affect the development of symbiosis.</title>
        <authorList>
            <person name="Safronova V."/>
            <person name="Guro P."/>
            <person name="Sazanova A."/>
            <person name="Kuznetsova I."/>
            <person name="Belimov A."/>
            <person name="Yakubov V."/>
            <person name="Chirak E."/>
            <person name="Afonin A."/>
            <person name="Gogolev Y."/>
            <person name="Andronov E."/>
            <person name="Tikhonovich I."/>
        </authorList>
    </citation>
    <scope>NUCLEOTIDE SEQUENCE [LARGE SCALE GENOMIC DNA]</scope>
    <source>
        <strain evidence="4">581</strain>
    </source>
</reference>